<proteinExistence type="predicted"/>
<evidence type="ECO:0000313" key="1">
    <source>
        <dbReference type="EMBL" id="KAH6930983.1"/>
    </source>
</evidence>
<comment type="caution">
    <text evidence="1">The sequence shown here is derived from an EMBL/GenBank/DDBJ whole genome shotgun (WGS) entry which is preliminary data.</text>
</comment>
<name>A0ACB7S8B1_HYAAI</name>
<dbReference type="EMBL" id="CM023485">
    <property type="protein sequence ID" value="KAH6930983.1"/>
    <property type="molecule type" value="Genomic_DNA"/>
</dbReference>
<sequence length="107" mass="11469">MPKAHSRKGDFQKSLDQVGGFVANGRFGFGTQLFWRRSGVSSLRLAASHKLEVVIETVFAAEKVECGVVAVGTTLESCAAEAAILGRTTTTSPCIGVIEEVEIQWRA</sequence>
<organism evidence="1 2">
    <name type="scientific">Hyalomma asiaticum</name>
    <name type="common">Tick</name>
    <dbReference type="NCBI Taxonomy" id="266040"/>
    <lineage>
        <taxon>Eukaryota</taxon>
        <taxon>Metazoa</taxon>
        <taxon>Ecdysozoa</taxon>
        <taxon>Arthropoda</taxon>
        <taxon>Chelicerata</taxon>
        <taxon>Arachnida</taxon>
        <taxon>Acari</taxon>
        <taxon>Parasitiformes</taxon>
        <taxon>Ixodida</taxon>
        <taxon>Ixodoidea</taxon>
        <taxon>Ixodidae</taxon>
        <taxon>Hyalomminae</taxon>
        <taxon>Hyalomma</taxon>
    </lineage>
</organism>
<reference evidence="1" key="1">
    <citation type="submission" date="2020-05" db="EMBL/GenBank/DDBJ databases">
        <title>Large-scale comparative analyses of tick genomes elucidate their genetic diversity and vector capacities.</title>
        <authorList>
            <person name="Jia N."/>
            <person name="Wang J."/>
            <person name="Shi W."/>
            <person name="Du L."/>
            <person name="Sun Y."/>
            <person name="Zhan W."/>
            <person name="Jiang J."/>
            <person name="Wang Q."/>
            <person name="Zhang B."/>
            <person name="Ji P."/>
            <person name="Sakyi L.B."/>
            <person name="Cui X."/>
            <person name="Yuan T."/>
            <person name="Jiang B."/>
            <person name="Yang W."/>
            <person name="Lam T.T.-Y."/>
            <person name="Chang Q."/>
            <person name="Ding S."/>
            <person name="Wang X."/>
            <person name="Zhu J."/>
            <person name="Ruan X."/>
            <person name="Zhao L."/>
            <person name="Wei J."/>
            <person name="Que T."/>
            <person name="Du C."/>
            <person name="Cheng J."/>
            <person name="Dai P."/>
            <person name="Han X."/>
            <person name="Huang E."/>
            <person name="Gao Y."/>
            <person name="Liu J."/>
            <person name="Shao H."/>
            <person name="Ye R."/>
            <person name="Li L."/>
            <person name="Wei W."/>
            <person name="Wang X."/>
            <person name="Wang C."/>
            <person name="Yang T."/>
            <person name="Huo Q."/>
            <person name="Li W."/>
            <person name="Guo W."/>
            <person name="Chen H."/>
            <person name="Zhou L."/>
            <person name="Ni X."/>
            <person name="Tian J."/>
            <person name="Zhou Y."/>
            <person name="Sheng Y."/>
            <person name="Liu T."/>
            <person name="Pan Y."/>
            <person name="Xia L."/>
            <person name="Li J."/>
            <person name="Zhao F."/>
            <person name="Cao W."/>
        </authorList>
    </citation>
    <scope>NUCLEOTIDE SEQUENCE</scope>
    <source>
        <strain evidence="1">Hyas-2018</strain>
    </source>
</reference>
<protein>
    <submittedName>
        <fullName evidence="1">Uncharacterized protein</fullName>
    </submittedName>
</protein>
<keyword evidence="2" id="KW-1185">Reference proteome</keyword>
<evidence type="ECO:0000313" key="2">
    <source>
        <dbReference type="Proteomes" id="UP000821845"/>
    </source>
</evidence>
<gene>
    <name evidence="1" type="ORF">HPB50_021165</name>
</gene>
<accession>A0ACB7S8B1</accession>
<dbReference type="Proteomes" id="UP000821845">
    <property type="component" value="Chromosome 5"/>
</dbReference>